<gene>
    <name evidence="1" type="ORF">ACFQDP_22540</name>
</gene>
<reference evidence="2" key="1">
    <citation type="journal article" date="2019" name="Int. J. Syst. Evol. Microbiol.">
        <title>The Global Catalogue of Microorganisms (GCM) 10K type strain sequencing project: providing services to taxonomists for standard genome sequencing and annotation.</title>
        <authorList>
            <consortium name="The Broad Institute Genomics Platform"/>
            <consortium name="The Broad Institute Genome Sequencing Center for Infectious Disease"/>
            <person name="Wu L."/>
            <person name="Ma J."/>
        </authorList>
    </citation>
    <scope>NUCLEOTIDE SEQUENCE [LARGE SCALE GENOMIC DNA]</scope>
    <source>
        <strain evidence="2">CCUG 36916</strain>
    </source>
</reference>
<organism evidence="1 2">
    <name type="scientific">Methylorubrum zatmanii</name>
    <dbReference type="NCBI Taxonomy" id="29429"/>
    <lineage>
        <taxon>Bacteria</taxon>
        <taxon>Pseudomonadati</taxon>
        <taxon>Pseudomonadota</taxon>
        <taxon>Alphaproteobacteria</taxon>
        <taxon>Hyphomicrobiales</taxon>
        <taxon>Methylobacteriaceae</taxon>
        <taxon>Methylorubrum</taxon>
    </lineage>
</organism>
<name>A0ABW1WZ16_9HYPH</name>
<sequence length="435" mass="48087">MKSACVQPARHRWFDQWRGASGYALRQLVEETVAAVAQYEADTASRKRARRGVDHHNHLTAVEGVVANLARTVLMPPETGRLAVLLRHGAKGCRRYDNPAFGKPFSGLLSRLDAMDVLSIRGPSSTWGEASSISPTATFASRVRSFGIKLSDFGRLPGEETILLKQKTRKGLAQAGSMTGLVDYADTASTVEMRKTIEGLNAHLEGADVTFEDDGRGPVDHRQRRLLRHFVQFSDDADAPRFDRGGRLFGGFWQNLKRDRRAGIRIEEEAIVDLDFASMFPRLAYATTGKEPPEGELYAIEGLGPEHRPALKLAVNTLLFDDFRRSSWPAPASEEDPRLPAEWTVARTKAAFLARHPALRGCFGVGLGYSLMHRESVILIHILEEMRSRGVVGLGLHDGILVPRSRANEAKAMMEMIGREISSQALPVTMKASPR</sequence>
<evidence type="ECO:0000313" key="2">
    <source>
        <dbReference type="Proteomes" id="UP001596237"/>
    </source>
</evidence>
<proteinExistence type="predicted"/>
<dbReference type="RefSeq" id="WP_192285816.1">
    <property type="nucleotide sequence ID" value="NZ_JBHSTT010000091.1"/>
</dbReference>
<dbReference type="EMBL" id="JBHSTT010000091">
    <property type="protein sequence ID" value="MFC6392089.1"/>
    <property type="molecule type" value="Genomic_DNA"/>
</dbReference>
<keyword evidence="2" id="KW-1185">Reference proteome</keyword>
<evidence type="ECO:0000313" key="1">
    <source>
        <dbReference type="EMBL" id="MFC6392089.1"/>
    </source>
</evidence>
<dbReference type="Proteomes" id="UP001596237">
    <property type="component" value="Unassembled WGS sequence"/>
</dbReference>
<protein>
    <submittedName>
        <fullName evidence="1">Uncharacterized protein</fullName>
    </submittedName>
</protein>
<accession>A0ABW1WZ16</accession>
<comment type="caution">
    <text evidence="1">The sequence shown here is derived from an EMBL/GenBank/DDBJ whole genome shotgun (WGS) entry which is preliminary data.</text>
</comment>